<keyword evidence="1" id="KW-1133">Transmembrane helix</keyword>
<dbReference type="PANTHER" id="PTHR40940:SF2">
    <property type="entry name" value="BATD"/>
    <property type="match status" value="1"/>
</dbReference>
<feature type="transmembrane region" description="Helical" evidence="1">
    <location>
        <begin position="439"/>
        <end position="462"/>
    </location>
</feature>
<dbReference type="RefSeq" id="WP_055424617.1">
    <property type="nucleotide sequence ID" value="NZ_FCOR01000001.1"/>
</dbReference>
<evidence type="ECO:0000313" key="2">
    <source>
        <dbReference type="EMBL" id="CVK15392.1"/>
    </source>
</evidence>
<reference evidence="2 3" key="1">
    <citation type="submission" date="2016-01" db="EMBL/GenBank/DDBJ databases">
        <authorList>
            <person name="McClelland M."/>
            <person name="Jain A."/>
            <person name="Saraogi P."/>
            <person name="Mendelson R."/>
            <person name="Westerman R."/>
            <person name="SanMiguel P."/>
            <person name="Csonka L."/>
        </authorList>
    </citation>
    <scope>NUCLEOTIDE SEQUENCE [LARGE SCALE GENOMIC DNA]</scope>
    <source>
        <strain evidence="2 3">R-53146</strain>
    </source>
</reference>
<organism evidence="2 3">
    <name type="scientific">Apibacter mensalis</name>
    <dbReference type="NCBI Taxonomy" id="1586267"/>
    <lineage>
        <taxon>Bacteria</taxon>
        <taxon>Pseudomonadati</taxon>
        <taxon>Bacteroidota</taxon>
        <taxon>Flavobacteriia</taxon>
        <taxon>Flavobacteriales</taxon>
        <taxon>Weeksellaceae</taxon>
        <taxon>Apibacter</taxon>
    </lineage>
</organism>
<evidence type="ECO:0000313" key="3">
    <source>
        <dbReference type="Proteomes" id="UP000182761"/>
    </source>
</evidence>
<keyword evidence="1" id="KW-0812">Transmembrane</keyword>
<sequence>MKKYLVIFLLIFLGGVWANAQVSFQIIPQKNEVGINESVRIQFLLSIKNEEIKNIGRLKLPSFTNTQVTGRQVIQNQSIDEEGNNIFEYGIEIILRAVKKGNIRIDPAQVTVNNKMYETKPIIITVSGNPNTIEESTSLNSKLGEVFLKLKVSEKNPYQNEGIVASLKFYTRRIELLNSLTNLVSPDWQGLFVQPIKERSHTYEQEIINGNSYFSRIIGSYIIFPTQSGSIVINPFTLTLRIPDGFFDEHDFNIKSAPVTLQVKKLPEDPPKNFHGLVGQFSMKASANKKELQTEEAVTINVEINGKGNITLLKSPGLTLSDDIEQYTPKSKLESEATMNGIRGTLNTSTILVPQKAGNYNINVESITYFDPKEEKYKSLAVQPISIQVSANNIAKNEEDSYKVFNKDSGEINHYEPKFIIKNKVTEVFKKDHNRLRKILIIILMVVISAIIIIIGIIMFVFKRNKKHRLKKHEEKYSLYHLNKEKKLTSSTLDNTYISSNTTDFKSELSELNHLAYEGADKKEFYILLEKTLMEAARQLLNLEKGSFVSASDLEDELAQKLGDEISEEWKSMVIQSQIERYSSITEQESLLSVYSKAKELINKLYKNL</sequence>
<dbReference type="EMBL" id="FCOR01000001">
    <property type="protein sequence ID" value="CVK15392.1"/>
    <property type="molecule type" value="Genomic_DNA"/>
</dbReference>
<dbReference type="Pfam" id="PF13584">
    <property type="entry name" value="BatD"/>
    <property type="match status" value="2"/>
</dbReference>
<dbReference type="InterPro" id="IPR025738">
    <property type="entry name" value="BatD"/>
</dbReference>
<keyword evidence="1" id="KW-0472">Membrane</keyword>
<dbReference type="PANTHER" id="PTHR40940">
    <property type="entry name" value="PROTEIN BATD-RELATED"/>
    <property type="match status" value="1"/>
</dbReference>
<dbReference type="Proteomes" id="UP000182761">
    <property type="component" value="Unassembled WGS sequence"/>
</dbReference>
<keyword evidence="3" id="KW-1185">Reference proteome</keyword>
<name>A0A0X3ALZ2_9FLAO</name>
<protein>
    <submittedName>
        <fullName evidence="2">Oxygen tolerance</fullName>
    </submittedName>
</protein>
<dbReference type="STRING" id="1586267.GCA_001418685_00207"/>
<gene>
    <name evidence="2" type="ORF">Ga0061079_101206</name>
</gene>
<proteinExistence type="predicted"/>
<evidence type="ECO:0000256" key="1">
    <source>
        <dbReference type="SAM" id="Phobius"/>
    </source>
</evidence>
<accession>A0A0X3ALZ2</accession>
<dbReference type="OrthoDB" id="2079210at2"/>
<dbReference type="AlphaFoldDB" id="A0A0X3ALZ2"/>